<dbReference type="RefSeq" id="WP_074490199.1">
    <property type="nucleotide sequence ID" value="NZ_FPAM01000006.1"/>
</dbReference>
<dbReference type="PANTHER" id="PTHR35792:SF2">
    <property type="entry name" value="GENERAL STRESS PROTEIN"/>
    <property type="match status" value="1"/>
</dbReference>
<evidence type="ECO:0008006" key="4">
    <source>
        <dbReference type="Google" id="ProtNLM"/>
    </source>
</evidence>
<gene>
    <name evidence="2" type="ORF">RG47T_3079</name>
</gene>
<dbReference type="Gene3D" id="1.20.120.20">
    <property type="entry name" value="Apolipoprotein"/>
    <property type="match status" value="1"/>
</dbReference>
<protein>
    <recommendedName>
        <fullName evidence="4">Gas vesicle protein</fullName>
    </recommendedName>
</protein>
<dbReference type="EMBL" id="MPPL01000001">
    <property type="protein sequence ID" value="OKS87618.1"/>
    <property type="molecule type" value="Genomic_DNA"/>
</dbReference>
<evidence type="ECO:0000313" key="2">
    <source>
        <dbReference type="EMBL" id="OKS87618.1"/>
    </source>
</evidence>
<organism evidence="2 3">
    <name type="scientific">Mucilaginibacter polytrichastri</name>
    <dbReference type="NCBI Taxonomy" id="1302689"/>
    <lineage>
        <taxon>Bacteria</taxon>
        <taxon>Pseudomonadati</taxon>
        <taxon>Bacteroidota</taxon>
        <taxon>Sphingobacteriia</taxon>
        <taxon>Sphingobacteriales</taxon>
        <taxon>Sphingobacteriaceae</taxon>
        <taxon>Mucilaginibacter</taxon>
    </lineage>
</organism>
<dbReference type="InterPro" id="IPR024623">
    <property type="entry name" value="YtxH"/>
</dbReference>
<dbReference type="Proteomes" id="UP000186720">
    <property type="component" value="Unassembled WGS sequence"/>
</dbReference>
<dbReference type="Pfam" id="PF12732">
    <property type="entry name" value="YtxH"/>
    <property type="match status" value="1"/>
</dbReference>
<feature type="compositionally biased region" description="Basic and acidic residues" evidence="1">
    <location>
        <begin position="95"/>
        <end position="104"/>
    </location>
</feature>
<feature type="compositionally biased region" description="Polar residues" evidence="1">
    <location>
        <begin position="105"/>
        <end position="117"/>
    </location>
</feature>
<keyword evidence="3" id="KW-1185">Reference proteome</keyword>
<comment type="caution">
    <text evidence="2">The sequence shown here is derived from an EMBL/GenBank/DDBJ whole genome shotgun (WGS) entry which is preliminary data.</text>
</comment>
<evidence type="ECO:0000313" key="3">
    <source>
        <dbReference type="Proteomes" id="UP000186720"/>
    </source>
</evidence>
<dbReference type="OrthoDB" id="798834at2"/>
<evidence type="ECO:0000256" key="1">
    <source>
        <dbReference type="SAM" id="MobiDB-lite"/>
    </source>
</evidence>
<accession>A0A1Q6A0U8</accession>
<name>A0A1Q6A0U8_9SPHI</name>
<dbReference type="InterPro" id="IPR052928">
    <property type="entry name" value="Desiccation-related_membrane"/>
</dbReference>
<feature type="region of interest" description="Disordered" evidence="1">
    <location>
        <begin position="95"/>
        <end position="117"/>
    </location>
</feature>
<proteinExistence type="predicted"/>
<dbReference type="PANTHER" id="PTHR35792">
    <property type="entry name" value="GENERAL STRESS PROTEIN"/>
    <property type="match status" value="1"/>
</dbReference>
<reference evidence="2 3" key="1">
    <citation type="submission" date="2016-11" db="EMBL/GenBank/DDBJ databases">
        <title>Whole Genome Sequencing of Mucilaginibacter polytrichastri RG4-7(T) isolated from the moss sample.</title>
        <authorList>
            <person name="Li Y."/>
        </authorList>
    </citation>
    <scope>NUCLEOTIDE SEQUENCE [LARGE SCALE GENOMIC DNA]</scope>
    <source>
        <strain evidence="2 3">RG4-7</strain>
    </source>
</reference>
<dbReference type="STRING" id="1302689.RG47T_3079"/>
<dbReference type="AlphaFoldDB" id="A0A1Q6A0U8"/>
<sequence length="117" mass="12365">MKDQTKVIAALLVGAAAGAAIGLLLAPESGSELREDITDYVNDLFEKAKNQAQNTVGDVKDYTSSVVDKAKSKFNGIVGDAADYKDEAVDAAESKANEAKDKVKSTANDWNNSIQQA</sequence>